<feature type="transmembrane region" description="Helical" evidence="1">
    <location>
        <begin position="126"/>
        <end position="144"/>
    </location>
</feature>
<proteinExistence type="predicted"/>
<keyword evidence="1" id="KW-0812">Transmembrane</keyword>
<dbReference type="Proteomes" id="UP000016887">
    <property type="component" value="Chromosome"/>
</dbReference>
<feature type="transmembrane region" description="Helical" evidence="1">
    <location>
        <begin position="192"/>
        <end position="209"/>
    </location>
</feature>
<evidence type="ECO:0000313" key="2">
    <source>
        <dbReference type="EMBL" id="BAN90707.1"/>
    </source>
</evidence>
<reference evidence="2 3" key="1">
    <citation type="journal article" date="2013" name="Appl. Environ. Microbiol.">
        <title>Variation of the Virus-Related Elements within Syntenic Genomes of the Hyperthermophilic Archaeon Aeropyrum.</title>
        <authorList>
            <person name="Daifuku T."/>
            <person name="Yoshida T."/>
            <person name="Kitamura T."/>
            <person name="Kawaichi S."/>
            <person name="Inoue T."/>
            <person name="Nomura K."/>
            <person name="Yoshida Y."/>
            <person name="Kuno S."/>
            <person name="Sako Y."/>
        </authorList>
    </citation>
    <scope>NUCLEOTIDE SEQUENCE [LARGE SCALE GENOMIC DNA]</scope>
    <source>
        <strain evidence="2 3">SY1</strain>
    </source>
</reference>
<feature type="transmembrane region" description="Helical" evidence="1">
    <location>
        <begin position="379"/>
        <end position="399"/>
    </location>
</feature>
<feature type="transmembrane region" description="Helical" evidence="1">
    <location>
        <begin position="241"/>
        <end position="262"/>
    </location>
</feature>
<keyword evidence="1" id="KW-1133">Transmembrane helix</keyword>
<dbReference type="AlphaFoldDB" id="U3TB06"/>
<dbReference type="STRING" id="1198449.ACAM_1238"/>
<sequence>MPLIASLVIGVLGGVGLLARVSPSLEVVTSPGTGDGWRLVAAARGVEEFSNAALPELVSMLEPLVEAKLLASLLPPILWLAGLIPVAYVGYVAAGRSPVGAILASILYTLSPTIYAVTVAGRLYDGTLAMLGLSLALTAVALAIQGRAVASGATALAAGLVWPANGYSAAATAALLTATAVSRDARAARGTFAAAGGLLVGGLLSGSLWEYGLTFDLAMLILAALVTAAAAAGLAKPPMGFWASTAAITMSIFALLAGVAGAPPEVEAALNLAPPAADTILGATASPASLEGLLRESALWTVLAAAGMLYVAYRLYSSGVLGGEEVLAVSLLASLAAAVIYSRFNSEMAPQAVVALAALSAYAVNALKRVGLSSREDEMGRVIILSLLIALILSTAYLGHSVYAAFQSYQPTSLSITTSAPSPWPPVIEALNSSGGGATVIANPIYRPLIESGANVRFVDSAFDVARVLAGTEGGANYILRDVLSLEPGSVYIVVFEGFLGIYDINNNLLALYPRPVAQSFQEAGVYFIVNGVYDMNSLFTLLKAGEMVDESVASPFQTPWASRIVSPGLRVEMFPGLTGEPAENVQRVQKTLLVKLLADAVSRLGGEETVFGSGCGFIAGTPSPLLAVFTPTPTGGGQLQPVFTAERPYSFTPKVISMVCPQILSETAERIEFYAEIAAVYVWTG</sequence>
<accession>U3TB06</accession>
<gene>
    <name evidence="2" type="ORF">ACAM_1238</name>
</gene>
<dbReference type="EMBL" id="AP012489">
    <property type="protein sequence ID" value="BAN90707.1"/>
    <property type="molecule type" value="Genomic_DNA"/>
</dbReference>
<feature type="transmembrane region" description="Helical" evidence="1">
    <location>
        <begin position="215"/>
        <end position="234"/>
    </location>
</feature>
<evidence type="ECO:0000313" key="3">
    <source>
        <dbReference type="Proteomes" id="UP000016887"/>
    </source>
</evidence>
<name>U3TB06_9CREN</name>
<organism evidence="2 3">
    <name type="scientific">Aeropyrum camini SY1 = JCM 12091</name>
    <dbReference type="NCBI Taxonomy" id="1198449"/>
    <lineage>
        <taxon>Archaea</taxon>
        <taxon>Thermoproteota</taxon>
        <taxon>Thermoprotei</taxon>
        <taxon>Desulfurococcales</taxon>
        <taxon>Desulfurococcaceae</taxon>
        <taxon>Aeropyrum</taxon>
    </lineage>
</organism>
<dbReference type="KEGG" id="acj:ACAM_1238"/>
<feature type="transmembrane region" description="Helical" evidence="1">
    <location>
        <begin position="325"/>
        <end position="342"/>
    </location>
</feature>
<protein>
    <submittedName>
        <fullName evidence="2">Uncharacterized protein</fullName>
    </submittedName>
</protein>
<keyword evidence="3" id="KW-1185">Reference proteome</keyword>
<keyword evidence="1" id="KW-0472">Membrane</keyword>
<feature type="transmembrane region" description="Helical" evidence="1">
    <location>
        <begin position="348"/>
        <end position="367"/>
    </location>
</feature>
<feature type="transmembrane region" description="Helical" evidence="1">
    <location>
        <begin position="69"/>
        <end position="94"/>
    </location>
</feature>
<feature type="transmembrane region" description="Helical" evidence="1">
    <location>
        <begin position="101"/>
        <end position="120"/>
    </location>
</feature>
<dbReference type="eggNOG" id="arCOG14670">
    <property type="taxonomic scope" value="Archaea"/>
</dbReference>
<feature type="transmembrane region" description="Helical" evidence="1">
    <location>
        <begin position="297"/>
        <end position="313"/>
    </location>
</feature>
<evidence type="ECO:0000256" key="1">
    <source>
        <dbReference type="SAM" id="Phobius"/>
    </source>
</evidence>